<protein>
    <submittedName>
        <fullName evidence="1">Uncharacterized protein</fullName>
    </submittedName>
</protein>
<dbReference type="RefSeq" id="WP_011867719.1">
    <property type="nucleotide sequence ID" value="NC_009130.1"/>
</dbReference>
<proteinExistence type="predicted"/>
<keyword evidence="1" id="KW-0614">Plasmid</keyword>
<organism evidence="1">
    <name type="scientific">Staphylococcus sp. 693-2</name>
    <dbReference type="NCBI Taxonomy" id="373067"/>
    <lineage>
        <taxon>Bacteria</taxon>
        <taxon>Bacillati</taxon>
        <taxon>Bacillota</taxon>
        <taxon>Bacilli</taxon>
        <taxon>Bacillales</taxon>
        <taxon>Staphylococcaceae</taxon>
        <taxon>Staphylococcus</taxon>
    </lineage>
</organism>
<accession>Q0ZKN8</accession>
<dbReference type="EMBL" id="DQ390456">
    <property type="protein sequence ID" value="ABG49236.1"/>
    <property type="molecule type" value="Genomic_DNA"/>
</dbReference>
<evidence type="ECO:0000313" key="1">
    <source>
        <dbReference type="EMBL" id="ABG49236.1"/>
    </source>
</evidence>
<name>Q0ZKN8_9STAP</name>
<sequence>MSDYLVLEGSKMTNKSHRKAKTININLTEEEYKKVKALAEDRDLNPTAYTRLAALGNRIKPTVVYNTDEYTEQLKKEKQTLEMALETSIPKEDVELLEAQCESYKTYMDTFKKFLQYVQEDAEYINLNGYKRDEQLKAEMKDAIKSLI</sequence>
<dbReference type="Pfam" id="PF21983">
    <property type="entry name" value="NikA-like"/>
    <property type="match status" value="1"/>
</dbReference>
<geneLocation type="plasmid" evidence="1">
    <name>pLEW6932</name>
</geneLocation>
<reference evidence="1" key="1">
    <citation type="journal article" date="2006" name="Appl. Environ. Microbiol.">
        <title>Facile recovery of individual high-molecular-weight, low-copy-number natural plasmids for genomic sequencing.</title>
        <authorList>
            <person name="Williams L.E."/>
            <person name="Detter C."/>
            <person name="Barry K."/>
            <person name="Lapidus A."/>
            <person name="Summers A.O."/>
        </authorList>
    </citation>
    <scope>NUCLEOTIDE SEQUENCE</scope>
    <source>
        <strain evidence="1">693-2</strain>
        <plasmid evidence="1">pLEW6932</plasmid>
    </source>
</reference>
<dbReference type="InterPro" id="IPR053842">
    <property type="entry name" value="NikA-like"/>
</dbReference>
<dbReference type="AlphaFoldDB" id="Q0ZKN8"/>